<proteinExistence type="predicted"/>
<name>A0A7C9V9N9_9HYPH</name>
<dbReference type="EMBL" id="JAAKZG010000002">
    <property type="protein sequence ID" value="NGN40307.1"/>
    <property type="molecule type" value="Genomic_DNA"/>
</dbReference>
<dbReference type="AlphaFoldDB" id="A0A7C9V9N9"/>
<evidence type="ECO:0000313" key="1">
    <source>
        <dbReference type="EMBL" id="NGN40307.1"/>
    </source>
</evidence>
<evidence type="ECO:0000313" key="2">
    <source>
        <dbReference type="Proteomes" id="UP000481252"/>
    </source>
</evidence>
<protein>
    <submittedName>
        <fullName evidence="1">Uncharacterized protein</fullName>
    </submittedName>
</protein>
<keyword evidence="2" id="KW-1185">Reference proteome</keyword>
<sequence length="51" mass="5416">MKKKFKTSLTEVAIDAPVPPELKRENGRLPLAERLATIAGNLKAGNGEGGK</sequence>
<comment type="caution">
    <text evidence="1">The sequence shown here is derived from an EMBL/GenBank/DDBJ whole genome shotgun (WGS) entry which is preliminary data.</text>
</comment>
<dbReference type="RefSeq" id="WP_165114826.1">
    <property type="nucleotide sequence ID" value="NZ_JAAKZG010000002.1"/>
</dbReference>
<accession>A0A7C9V9N9</accession>
<organism evidence="1 2">
    <name type="scientific">Mesorhizobium zhangyense</name>
    <dbReference type="NCBI Taxonomy" id="1776730"/>
    <lineage>
        <taxon>Bacteria</taxon>
        <taxon>Pseudomonadati</taxon>
        <taxon>Pseudomonadota</taxon>
        <taxon>Alphaproteobacteria</taxon>
        <taxon>Hyphomicrobiales</taxon>
        <taxon>Phyllobacteriaceae</taxon>
        <taxon>Mesorhizobium</taxon>
    </lineage>
</organism>
<dbReference type="Proteomes" id="UP000481252">
    <property type="component" value="Unassembled WGS sequence"/>
</dbReference>
<gene>
    <name evidence="1" type="ORF">G6N74_04460</name>
</gene>
<reference evidence="1 2" key="1">
    <citation type="submission" date="2020-02" db="EMBL/GenBank/DDBJ databases">
        <title>Genome sequence of the type strain CGMCC 1.15528 of Mesorhizobium zhangyense.</title>
        <authorList>
            <person name="Gao J."/>
            <person name="Sun J."/>
        </authorList>
    </citation>
    <scope>NUCLEOTIDE SEQUENCE [LARGE SCALE GENOMIC DNA]</scope>
    <source>
        <strain evidence="1 2">CGMCC 1.15528</strain>
    </source>
</reference>